<dbReference type="GO" id="GO:0031514">
    <property type="term" value="C:motile cilium"/>
    <property type="evidence" value="ECO:0007669"/>
    <property type="project" value="UniProtKB-SubCell"/>
</dbReference>
<evidence type="ECO:0000256" key="2">
    <source>
        <dbReference type="ARBA" id="ARBA00004230"/>
    </source>
</evidence>
<evidence type="ECO:0000259" key="11">
    <source>
        <dbReference type="Pfam" id="PF13877"/>
    </source>
</evidence>
<dbReference type="GO" id="GO:0036157">
    <property type="term" value="C:outer dynein arm"/>
    <property type="evidence" value="ECO:0007669"/>
    <property type="project" value="InterPro"/>
</dbReference>
<dbReference type="GO" id="GO:0005576">
    <property type="term" value="C:extracellular region"/>
    <property type="evidence" value="ECO:0007669"/>
    <property type="project" value="GOC"/>
</dbReference>
<evidence type="ECO:0000256" key="3">
    <source>
        <dbReference type="ARBA" id="ARBA00004496"/>
    </source>
</evidence>
<feature type="domain" description="Dynein attachment factor N-terminal" evidence="12">
    <location>
        <begin position="3"/>
        <end position="59"/>
    </location>
</feature>
<dbReference type="GO" id="GO:0007368">
    <property type="term" value="P:determination of left/right symmetry"/>
    <property type="evidence" value="ECO:0007669"/>
    <property type="project" value="TreeGrafter"/>
</dbReference>
<feature type="domain" description="RNA-polymerase II-associated protein 3-like C-terminal" evidence="11">
    <location>
        <begin position="84"/>
        <end position="193"/>
    </location>
</feature>
<keyword evidence="14" id="KW-1185">Reference proteome</keyword>
<evidence type="ECO:0000256" key="6">
    <source>
        <dbReference type="ARBA" id="ARBA00022794"/>
    </source>
</evidence>
<dbReference type="AlphaFoldDB" id="A0A5J4NJS3"/>
<evidence type="ECO:0000256" key="8">
    <source>
        <dbReference type="ARBA" id="ARBA00023069"/>
    </source>
</evidence>
<gene>
    <name evidence="13" type="ORF">DEA37_0009542</name>
</gene>
<reference evidence="13 14" key="1">
    <citation type="journal article" date="2019" name="Gigascience">
        <title>Whole-genome sequence of the oriental lung fluke Paragonimus westermani.</title>
        <authorList>
            <person name="Oey H."/>
            <person name="Zakrzewski M."/>
            <person name="Narain K."/>
            <person name="Devi K.R."/>
            <person name="Agatsuma T."/>
            <person name="Nawaratna S."/>
            <person name="Gobert G.N."/>
            <person name="Jones M.K."/>
            <person name="Ragan M.A."/>
            <person name="McManus D.P."/>
            <person name="Krause L."/>
        </authorList>
    </citation>
    <scope>NUCLEOTIDE SEQUENCE [LARGE SCALE GENOMIC DNA]</scope>
    <source>
        <strain evidence="13 14">IND2009</strain>
    </source>
</reference>
<dbReference type="InterPro" id="IPR025986">
    <property type="entry name" value="RPAP3-like_C"/>
</dbReference>
<sequence length="225" mass="25683">MNAAVAKDTRYWLENDTKIRAVEQGVPTYEHFRQLVAGCHLRPMDKAELASLVKSQTGWTHARSSDAVLNTSCIPAKPPELQIPLSPQKFYSKWQLLQKQSDLSEADRQWRLCDLIFKQTPQLLRDLFDSGLGATMLPELLGVMTHAYLVSSFVDPPFISTMKDLSMRILSTIQCFSESDQFSMAVEFLSAAELQTVRNLFDQFERDQTDSVLHLLTNLRPLFRL</sequence>
<dbReference type="InterPro" id="IPR031733">
    <property type="entry name" value="Dynein_attach_N"/>
</dbReference>
<protein>
    <recommendedName>
        <fullName evidence="15">Coiled-coil domain-containing protein 103</fullName>
    </recommendedName>
</protein>
<comment type="similarity">
    <text evidence="10">Belongs to the DNAAF19/PR46b family.</text>
</comment>
<keyword evidence="8" id="KW-0969">Cilium</keyword>
<evidence type="ECO:0000256" key="10">
    <source>
        <dbReference type="ARBA" id="ARBA00049986"/>
    </source>
</evidence>
<keyword evidence="6" id="KW-0970">Cilium biogenesis/degradation</keyword>
<evidence type="ECO:0000313" key="14">
    <source>
        <dbReference type="Proteomes" id="UP000324629"/>
    </source>
</evidence>
<evidence type="ECO:0000256" key="5">
    <source>
        <dbReference type="ARBA" id="ARBA00022490"/>
    </source>
</evidence>
<evidence type="ECO:0000256" key="9">
    <source>
        <dbReference type="ARBA" id="ARBA00023273"/>
    </source>
</evidence>
<name>A0A5J4NJS3_9TREM</name>
<proteinExistence type="inferred from homology"/>
<evidence type="ECO:0000256" key="7">
    <source>
        <dbReference type="ARBA" id="ARBA00022846"/>
    </source>
</evidence>
<keyword evidence="9" id="KW-0966">Cell projection</keyword>
<dbReference type="GO" id="GO:0036159">
    <property type="term" value="P:inner dynein arm assembly"/>
    <property type="evidence" value="ECO:0007669"/>
    <property type="project" value="TreeGrafter"/>
</dbReference>
<dbReference type="GO" id="GO:0003351">
    <property type="term" value="P:epithelial cilium movement involved in extracellular fluid movement"/>
    <property type="evidence" value="ECO:0007669"/>
    <property type="project" value="TreeGrafter"/>
</dbReference>
<dbReference type="Pfam" id="PF15867">
    <property type="entry name" value="Dynein_attach_N"/>
    <property type="match status" value="1"/>
</dbReference>
<dbReference type="EMBL" id="QNGE01002362">
    <property type="protein sequence ID" value="KAA3675711.1"/>
    <property type="molecule type" value="Genomic_DNA"/>
</dbReference>
<accession>A0A5J4NJS3</accession>
<keyword evidence="5" id="KW-0963">Cytoplasm</keyword>
<comment type="function">
    <text evidence="1">Dynein-attachment factor required for cilia motility.</text>
</comment>
<comment type="subunit">
    <text evidence="4">Homodimer.</text>
</comment>
<comment type="subcellular location">
    <subcellularLocation>
        <location evidence="2">Cell projection</location>
        <location evidence="2">Cilium</location>
        <location evidence="2">Flagellum</location>
    </subcellularLocation>
    <subcellularLocation>
        <location evidence="3">Cytoplasm</location>
    </subcellularLocation>
</comment>
<dbReference type="PANTHER" id="PTHR28572:SF1">
    <property type="entry name" value="COILED-COIL DOMAIN-CONTAINING PROTEIN 103"/>
    <property type="match status" value="1"/>
</dbReference>
<dbReference type="PANTHER" id="PTHR28572">
    <property type="entry name" value="COILED-COIL DOMAIN-CONTAINING PROTEIN 103"/>
    <property type="match status" value="1"/>
</dbReference>
<dbReference type="Proteomes" id="UP000324629">
    <property type="component" value="Unassembled WGS sequence"/>
</dbReference>
<organism evidence="13 14">
    <name type="scientific">Paragonimus westermani</name>
    <dbReference type="NCBI Taxonomy" id="34504"/>
    <lineage>
        <taxon>Eukaryota</taxon>
        <taxon>Metazoa</taxon>
        <taxon>Spiralia</taxon>
        <taxon>Lophotrochozoa</taxon>
        <taxon>Platyhelminthes</taxon>
        <taxon>Trematoda</taxon>
        <taxon>Digenea</taxon>
        <taxon>Plagiorchiida</taxon>
        <taxon>Troglotremata</taxon>
        <taxon>Troglotrematidae</taxon>
        <taxon>Paragonimus</taxon>
    </lineage>
</organism>
<evidence type="ECO:0000256" key="4">
    <source>
        <dbReference type="ARBA" id="ARBA00011738"/>
    </source>
</evidence>
<evidence type="ECO:0000256" key="1">
    <source>
        <dbReference type="ARBA" id="ARBA00004048"/>
    </source>
</evidence>
<dbReference type="Pfam" id="PF13877">
    <property type="entry name" value="RPAP3_C"/>
    <property type="match status" value="1"/>
</dbReference>
<evidence type="ECO:0008006" key="15">
    <source>
        <dbReference type="Google" id="ProtNLM"/>
    </source>
</evidence>
<dbReference type="InterPro" id="IPR042422">
    <property type="entry name" value="CC103"/>
</dbReference>
<evidence type="ECO:0000259" key="12">
    <source>
        <dbReference type="Pfam" id="PF15867"/>
    </source>
</evidence>
<keyword evidence="7" id="KW-0282">Flagellum</keyword>
<evidence type="ECO:0000313" key="13">
    <source>
        <dbReference type="EMBL" id="KAA3675711.1"/>
    </source>
</evidence>
<comment type="caution">
    <text evidence="13">The sequence shown here is derived from an EMBL/GenBank/DDBJ whole genome shotgun (WGS) entry which is preliminary data.</text>
</comment>